<dbReference type="EMBL" id="RWGY01000007">
    <property type="protein sequence ID" value="TVU41233.1"/>
    <property type="molecule type" value="Genomic_DNA"/>
</dbReference>
<dbReference type="AlphaFoldDB" id="A0A5J9VZW3"/>
<evidence type="ECO:0000313" key="2">
    <source>
        <dbReference type="Proteomes" id="UP000324897"/>
    </source>
</evidence>
<dbReference type="Pfam" id="PF03004">
    <property type="entry name" value="Transposase_24"/>
    <property type="match status" value="1"/>
</dbReference>
<reference evidence="1 2" key="1">
    <citation type="journal article" date="2019" name="Sci. Rep.">
        <title>A high-quality genome of Eragrostis curvula grass provides insights into Poaceae evolution and supports new strategies to enhance forage quality.</title>
        <authorList>
            <person name="Carballo J."/>
            <person name="Santos B.A.C.M."/>
            <person name="Zappacosta D."/>
            <person name="Garbus I."/>
            <person name="Selva J.P."/>
            <person name="Gallo C.A."/>
            <person name="Diaz A."/>
            <person name="Albertini E."/>
            <person name="Caccamo M."/>
            <person name="Echenique V."/>
        </authorList>
    </citation>
    <scope>NUCLEOTIDE SEQUENCE [LARGE SCALE GENOMIC DNA]</scope>
    <source>
        <strain evidence="2">cv. Victoria</strain>
        <tissue evidence="1">Leaf</tissue>
    </source>
</reference>
<dbReference type="Proteomes" id="UP000324897">
    <property type="component" value="Chromosome 4"/>
</dbReference>
<accession>A0A5J9VZW3</accession>
<dbReference type="OrthoDB" id="692019at2759"/>
<comment type="caution">
    <text evidence="1">The sequence shown here is derived from an EMBL/GenBank/DDBJ whole genome shotgun (WGS) entry which is preliminary data.</text>
</comment>
<feature type="non-terminal residue" evidence="1">
    <location>
        <position position="1"/>
    </location>
</feature>
<name>A0A5J9VZW3_9POAL</name>
<proteinExistence type="predicted"/>
<dbReference type="InterPro" id="IPR004252">
    <property type="entry name" value="Probable_transposase_24"/>
</dbReference>
<keyword evidence="2" id="KW-1185">Reference proteome</keyword>
<organism evidence="1 2">
    <name type="scientific">Eragrostis curvula</name>
    <name type="common">weeping love grass</name>
    <dbReference type="NCBI Taxonomy" id="38414"/>
    <lineage>
        <taxon>Eukaryota</taxon>
        <taxon>Viridiplantae</taxon>
        <taxon>Streptophyta</taxon>
        <taxon>Embryophyta</taxon>
        <taxon>Tracheophyta</taxon>
        <taxon>Spermatophyta</taxon>
        <taxon>Magnoliopsida</taxon>
        <taxon>Liliopsida</taxon>
        <taxon>Poales</taxon>
        <taxon>Poaceae</taxon>
        <taxon>PACMAD clade</taxon>
        <taxon>Chloridoideae</taxon>
        <taxon>Eragrostideae</taxon>
        <taxon>Eragrostidinae</taxon>
        <taxon>Eragrostis</taxon>
    </lineage>
</organism>
<sequence length="197" mass="21450">PPPSRRVRASAPPRRVQGERLLLSAAFCSASARPHPAQPPPFCRVCLSDASALVCKKSTPPSATRIRSVSEADWAITQDIPFRNARTEKAKASRAQLQVPHTSGSVSYACSEHALELELGRPPRRDENYIKTHTRKDGVPSKQAEPIINQLKEIVEAHPELKERTIQEGDAFAAVCGPKEPKGCVRVLGLGPTPQDV</sequence>
<evidence type="ECO:0000313" key="1">
    <source>
        <dbReference type="EMBL" id="TVU41233.1"/>
    </source>
</evidence>
<protein>
    <submittedName>
        <fullName evidence="1">Uncharacterized protein</fullName>
    </submittedName>
</protein>
<gene>
    <name evidence="1" type="ORF">EJB05_14734</name>
</gene>
<dbReference type="Gramene" id="TVU41233">
    <property type="protein sequence ID" value="TVU41233"/>
    <property type="gene ID" value="EJB05_14734"/>
</dbReference>